<evidence type="ECO:0000313" key="2">
    <source>
        <dbReference type="Proteomes" id="UP001432251"/>
    </source>
</evidence>
<geneLocation type="plasmid" evidence="1 2">
    <name>p1</name>
</geneLocation>
<keyword evidence="1" id="KW-0614">Plasmid</keyword>
<evidence type="ECO:0000313" key="1">
    <source>
        <dbReference type="EMBL" id="WWQ69494.1"/>
    </source>
</evidence>
<organism evidence="1 2">
    <name type="scientific">Streptomyces citrinus</name>
    <dbReference type="NCBI Taxonomy" id="3118173"/>
    <lineage>
        <taxon>Bacteria</taxon>
        <taxon>Bacillati</taxon>
        <taxon>Actinomycetota</taxon>
        <taxon>Actinomycetes</taxon>
        <taxon>Kitasatosporales</taxon>
        <taxon>Streptomycetaceae</taxon>
        <taxon>Streptomyces</taxon>
    </lineage>
</organism>
<proteinExistence type="predicted"/>
<accession>A0ACD5AQN4</accession>
<keyword evidence="2" id="KW-1185">Reference proteome</keyword>
<protein>
    <submittedName>
        <fullName evidence="1">Uncharacterized protein</fullName>
    </submittedName>
</protein>
<gene>
    <name evidence="1" type="ORF">V2W30_40715</name>
</gene>
<reference evidence="1" key="1">
    <citation type="journal article" date="2025" name="Int. J. Syst. Evol. Microbiol.">
        <title>Streptomyces citrinus sp. nov., with yellow diffusible pigment.</title>
        <authorList>
            <person name="He Y."/>
            <person name="Yang E."/>
            <person name="Xu J."/>
            <person name="Sun Y."/>
            <person name="Sun L."/>
        </authorList>
    </citation>
    <scope>NUCLEOTIDE SEQUENCE</scope>
    <source>
        <strain evidence="1">Q6</strain>
    </source>
</reference>
<dbReference type="EMBL" id="CP146023">
    <property type="protein sequence ID" value="WWQ69494.1"/>
    <property type="molecule type" value="Genomic_DNA"/>
</dbReference>
<dbReference type="Proteomes" id="UP001432251">
    <property type="component" value="Plasmid p1"/>
</dbReference>
<sequence>MTIATRIPAIAQPLLEELPGSRAVALDVSDLASVRAFCADWSGPVDALVANAGVMLLPTCEVNAHGWETQLSTNYLGHCALVPGLRSRRPGTPAGSSRPCAQPAAPTPGT</sequence>
<name>A0ACD5AQN4_9ACTN</name>